<dbReference type="SUPFAM" id="SSF52374">
    <property type="entry name" value="Nucleotidylyl transferase"/>
    <property type="match status" value="1"/>
</dbReference>
<dbReference type="InterPro" id="IPR008909">
    <property type="entry name" value="DALR_anticod-bd"/>
</dbReference>
<comment type="catalytic activity">
    <reaction evidence="7 8">
        <text>tRNA(Arg) + L-arginine + ATP = L-arginyl-tRNA(Arg) + AMP + diphosphate</text>
        <dbReference type="Rhea" id="RHEA:20301"/>
        <dbReference type="Rhea" id="RHEA-COMP:9658"/>
        <dbReference type="Rhea" id="RHEA-COMP:9673"/>
        <dbReference type="ChEBI" id="CHEBI:30616"/>
        <dbReference type="ChEBI" id="CHEBI:32682"/>
        <dbReference type="ChEBI" id="CHEBI:33019"/>
        <dbReference type="ChEBI" id="CHEBI:78442"/>
        <dbReference type="ChEBI" id="CHEBI:78513"/>
        <dbReference type="ChEBI" id="CHEBI:456215"/>
        <dbReference type="EC" id="6.1.1.19"/>
    </reaction>
</comment>
<evidence type="ECO:0000259" key="10">
    <source>
        <dbReference type="SMART" id="SM00836"/>
    </source>
</evidence>
<evidence type="ECO:0000256" key="2">
    <source>
        <dbReference type="ARBA" id="ARBA00022598"/>
    </source>
</evidence>
<keyword evidence="3 8" id="KW-0547">Nucleotide-binding</keyword>
<dbReference type="Pfam" id="PF00750">
    <property type="entry name" value="tRNA-synt_1d"/>
    <property type="match status" value="2"/>
</dbReference>
<accession>A0A147JZQ1</accession>
<proteinExistence type="inferred from homology"/>
<dbReference type="CDD" id="cd00671">
    <property type="entry name" value="ArgRS_core"/>
    <property type="match status" value="1"/>
</dbReference>
<evidence type="ECO:0000313" key="12">
    <source>
        <dbReference type="EMBL" id="KUO42030.1"/>
    </source>
</evidence>
<dbReference type="NCBIfam" id="NF002447">
    <property type="entry name" value="PRK01611.3-4"/>
    <property type="match status" value="1"/>
</dbReference>
<dbReference type="GO" id="GO:0005737">
    <property type="term" value="C:cytoplasm"/>
    <property type="evidence" value="ECO:0007669"/>
    <property type="project" value="UniProtKB-SubCell"/>
</dbReference>
<dbReference type="InterPro" id="IPR035684">
    <property type="entry name" value="ArgRS_core"/>
</dbReference>
<dbReference type="PROSITE" id="PS00178">
    <property type="entry name" value="AA_TRNA_LIGASE_I"/>
    <property type="match status" value="1"/>
</dbReference>
<dbReference type="GO" id="GO:0005524">
    <property type="term" value="F:ATP binding"/>
    <property type="evidence" value="ECO:0007669"/>
    <property type="project" value="UniProtKB-UniRule"/>
</dbReference>
<evidence type="ECO:0000259" key="11">
    <source>
        <dbReference type="SMART" id="SM01016"/>
    </source>
</evidence>
<keyword evidence="2 8" id="KW-0436">Ligase</keyword>
<comment type="caution">
    <text evidence="12">The sequence shown here is derived from an EMBL/GenBank/DDBJ whole genome shotgun (WGS) entry which is preliminary data.</text>
</comment>
<dbReference type="Gene3D" id="1.10.730.10">
    <property type="entry name" value="Isoleucyl-tRNA Synthetase, Domain 1"/>
    <property type="match status" value="1"/>
</dbReference>
<gene>
    <name evidence="8" type="primary">argS</name>
    <name evidence="12" type="ORF">APZ16_03545</name>
</gene>
<dbReference type="InterPro" id="IPR005148">
    <property type="entry name" value="Arg-tRNA-synth_N"/>
</dbReference>
<dbReference type="EMBL" id="LQMQ01000011">
    <property type="protein sequence ID" value="KUO42030.1"/>
    <property type="molecule type" value="Genomic_DNA"/>
</dbReference>
<evidence type="ECO:0000256" key="9">
    <source>
        <dbReference type="RuleBase" id="RU363038"/>
    </source>
</evidence>
<feature type="short sequence motif" description="'HIGH' region" evidence="8">
    <location>
        <begin position="132"/>
        <end position="142"/>
    </location>
</feature>
<evidence type="ECO:0000256" key="4">
    <source>
        <dbReference type="ARBA" id="ARBA00022840"/>
    </source>
</evidence>
<dbReference type="FunFam" id="1.10.730.10:FF:000006">
    <property type="entry name" value="Arginyl-tRNA synthetase 2, mitochondrial"/>
    <property type="match status" value="1"/>
</dbReference>
<dbReference type="AlphaFoldDB" id="A0A147JZQ1"/>
<reference evidence="12 13" key="1">
    <citation type="journal article" date="2016" name="Nat. Microbiol.">
        <title>Genomic inference of the metabolism of cosmopolitan subsurface Archaea, Hadesarchaea.</title>
        <authorList>
            <person name="Baker B.J."/>
            <person name="Saw J.H."/>
            <person name="Lind A.E."/>
            <person name="Lazar C.S."/>
            <person name="Hinrichs K.-U."/>
            <person name="Teske A.P."/>
            <person name="Ettema T.J."/>
        </authorList>
    </citation>
    <scope>NUCLEOTIDE SEQUENCE [LARGE SCALE GENOMIC DNA]</scope>
</reference>
<keyword evidence="5 8" id="KW-0648">Protein biosynthesis</keyword>
<evidence type="ECO:0000256" key="1">
    <source>
        <dbReference type="ARBA" id="ARBA00005594"/>
    </source>
</evidence>
<dbReference type="SUPFAM" id="SSF47323">
    <property type="entry name" value="Anticodon-binding domain of a subclass of class I aminoacyl-tRNA synthetases"/>
    <property type="match status" value="1"/>
</dbReference>
<evidence type="ECO:0000256" key="8">
    <source>
        <dbReference type="HAMAP-Rule" id="MF_00123"/>
    </source>
</evidence>
<dbReference type="InterPro" id="IPR014729">
    <property type="entry name" value="Rossmann-like_a/b/a_fold"/>
</dbReference>
<dbReference type="Gene3D" id="3.30.1360.70">
    <property type="entry name" value="Arginyl tRNA synthetase N-terminal domain"/>
    <property type="match status" value="1"/>
</dbReference>
<dbReference type="HAMAP" id="MF_00123">
    <property type="entry name" value="Arg_tRNA_synth"/>
    <property type="match status" value="1"/>
</dbReference>
<dbReference type="SMART" id="SM00836">
    <property type="entry name" value="DALR_1"/>
    <property type="match status" value="1"/>
</dbReference>
<dbReference type="InterPro" id="IPR009080">
    <property type="entry name" value="tRNAsynth_Ia_anticodon-bd"/>
</dbReference>
<dbReference type="STRING" id="1776334.APZ16_03545"/>
<dbReference type="Gene3D" id="3.40.50.620">
    <property type="entry name" value="HUPs"/>
    <property type="match status" value="1"/>
</dbReference>
<evidence type="ECO:0000313" key="13">
    <source>
        <dbReference type="Proteomes" id="UP000074294"/>
    </source>
</evidence>
<organism evidence="12 13">
    <name type="scientific">Hadarchaeum yellowstonense</name>
    <dbReference type="NCBI Taxonomy" id="1776334"/>
    <lineage>
        <taxon>Archaea</taxon>
        <taxon>Methanobacteriati</taxon>
        <taxon>Candidatus Hadarchaeota</taxon>
        <taxon>Candidatus Hadarchaeia</taxon>
        <taxon>Candidatus Hadarchaeales</taxon>
        <taxon>Candidatus Hadarchaeaceae</taxon>
        <taxon>Candidatus Hadarchaeum</taxon>
    </lineage>
</organism>
<feature type="domain" description="Arginyl tRNA synthetase N-terminal" evidence="11">
    <location>
        <begin position="11"/>
        <end position="94"/>
    </location>
</feature>
<comment type="similarity">
    <text evidence="1 8 9">Belongs to the class-I aminoacyl-tRNA synthetase family.</text>
</comment>
<protein>
    <recommendedName>
        <fullName evidence="8">Arginine--tRNA ligase</fullName>
        <ecNumber evidence="8">6.1.1.19</ecNumber>
    </recommendedName>
    <alternativeName>
        <fullName evidence="8">Arginyl-tRNA synthetase</fullName>
        <shortName evidence="8">ArgRS</shortName>
    </alternativeName>
</protein>
<feature type="domain" description="DALR anticodon binding" evidence="10">
    <location>
        <begin position="501"/>
        <end position="616"/>
    </location>
</feature>
<dbReference type="SUPFAM" id="SSF55190">
    <property type="entry name" value="Arginyl-tRNA synthetase (ArgRS), N-terminal 'additional' domain"/>
    <property type="match status" value="1"/>
</dbReference>
<keyword evidence="6 8" id="KW-0030">Aminoacyl-tRNA synthetase</keyword>
<evidence type="ECO:0000256" key="6">
    <source>
        <dbReference type="ARBA" id="ARBA00023146"/>
    </source>
</evidence>
<dbReference type="Pfam" id="PF05746">
    <property type="entry name" value="DALR_1"/>
    <property type="match status" value="1"/>
</dbReference>
<dbReference type="Proteomes" id="UP000074294">
    <property type="component" value="Unassembled WGS sequence"/>
</dbReference>
<dbReference type="EC" id="6.1.1.19" evidence="8"/>
<dbReference type="SMART" id="SM01016">
    <property type="entry name" value="Arg_tRNA_synt_N"/>
    <property type="match status" value="1"/>
</dbReference>
<evidence type="ECO:0000256" key="7">
    <source>
        <dbReference type="ARBA" id="ARBA00049339"/>
    </source>
</evidence>
<evidence type="ECO:0000256" key="3">
    <source>
        <dbReference type="ARBA" id="ARBA00022741"/>
    </source>
</evidence>
<dbReference type="PANTHER" id="PTHR11956">
    <property type="entry name" value="ARGINYL-TRNA SYNTHETASE"/>
    <property type="match status" value="1"/>
</dbReference>
<keyword evidence="4 8" id="KW-0067">ATP-binding</keyword>
<name>A0A147JZQ1_HADYE</name>
<dbReference type="Pfam" id="PF03485">
    <property type="entry name" value="Arg_tRNA_synt_N"/>
    <property type="match status" value="1"/>
</dbReference>
<comment type="subcellular location">
    <subcellularLocation>
        <location evidence="8">Cytoplasm</location>
    </subcellularLocation>
</comment>
<dbReference type="GO" id="GO:0006420">
    <property type="term" value="P:arginyl-tRNA aminoacylation"/>
    <property type="evidence" value="ECO:0007669"/>
    <property type="project" value="UniProtKB-UniRule"/>
</dbReference>
<dbReference type="GO" id="GO:0004814">
    <property type="term" value="F:arginine-tRNA ligase activity"/>
    <property type="evidence" value="ECO:0007669"/>
    <property type="project" value="UniProtKB-UniRule"/>
</dbReference>
<dbReference type="InterPro" id="IPR001278">
    <property type="entry name" value="Arg-tRNA-ligase"/>
</dbReference>
<dbReference type="PANTHER" id="PTHR11956:SF5">
    <property type="entry name" value="ARGININE--TRNA LIGASE, CYTOPLASMIC"/>
    <property type="match status" value="1"/>
</dbReference>
<dbReference type="PRINTS" id="PR01038">
    <property type="entry name" value="TRNASYNTHARG"/>
</dbReference>
<dbReference type="CDD" id="cd07956">
    <property type="entry name" value="Anticodon_Ia_Arg"/>
    <property type="match status" value="1"/>
</dbReference>
<dbReference type="InterPro" id="IPR036695">
    <property type="entry name" value="Arg-tRNA-synth_N_sf"/>
</dbReference>
<dbReference type="InterPro" id="IPR001412">
    <property type="entry name" value="aa-tRNA-synth_I_CS"/>
</dbReference>
<keyword evidence="8" id="KW-0963">Cytoplasm</keyword>
<sequence length="616" mass="69150">MSVGPWGRFKGDVVQALSGALSKLGWQAPVNLEATLEEPPDLKLGDLATRLCFELAKVLHKSPAILATELGKEIRPGGLVDRVEVSGSYLNFFVDISKLAELTLETIERQDRDYGCSEVGKGKKVLIEHTSVNPTKPLHIGHGRNAVVGDTLARLLRALGYQVEVHNYIDDMGRQVAETLLAYRLIRDKPRAKFDHMLGLIYSEIHSRIEQDPKLEEEVRKILAKLESGEGRDPRQARLLSEKCVKANLETTDRLGISYDLLVWESDLVRSGILGETLEKLKRTKYLVEGTGEYQGALVLKLSDFGLEDKVLIRSDGTAVYTMRDIAYQLWKFGKTEAQLKFRLHSKRPDGTKTYTTSQRGRANNRFGRADVVINVVGAEQRFPQQVVFNSLRALGFEKEYENSHHLAYEHVWLPSGRFSGRKGTWIGYTVDDVIEEAVARSRAVVEEHSPDSSESFKSRAAEMVGVGAVRFSLISTSPEKRITFKWEEALNFERNSGPAVQYSHARACSILRKAGPLKAEPVYSVFKLPQEQRLIRLLARFPEVIQEAGERRQPHLPALYAAELALAFNAFYEVAPVIDAETPELRSARLHLVNCVRIVLRNALELIGISAPERM</sequence>
<evidence type="ECO:0000256" key="5">
    <source>
        <dbReference type="ARBA" id="ARBA00022917"/>
    </source>
</evidence>